<dbReference type="InterPro" id="IPR036390">
    <property type="entry name" value="WH_DNA-bd_sf"/>
</dbReference>
<dbReference type="EMBL" id="BKAJ01000030">
    <property type="protein sequence ID" value="GEP54417.1"/>
    <property type="molecule type" value="Genomic_DNA"/>
</dbReference>
<dbReference type="InterPro" id="IPR050707">
    <property type="entry name" value="HTH_MetabolicPath_Reg"/>
</dbReference>
<evidence type="ECO:0000313" key="6">
    <source>
        <dbReference type="EMBL" id="GEP54417.1"/>
    </source>
</evidence>
<dbReference type="Pfam" id="PF09339">
    <property type="entry name" value="HTH_IclR"/>
    <property type="match status" value="1"/>
</dbReference>
<proteinExistence type="predicted"/>
<dbReference type="Gene3D" id="1.10.10.10">
    <property type="entry name" value="Winged helix-like DNA-binding domain superfamily/Winged helix DNA-binding domain"/>
    <property type="match status" value="1"/>
</dbReference>
<protein>
    <submittedName>
        <fullName evidence="6">IclR family transcriptional regulator</fullName>
    </submittedName>
</protein>
<keyword evidence="2" id="KW-0238">DNA-binding</keyword>
<evidence type="ECO:0000313" key="7">
    <source>
        <dbReference type="Proteomes" id="UP000321058"/>
    </source>
</evidence>
<accession>A0A512N5Z2</accession>
<name>A0A512N5Z2_9HYPH</name>
<feature type="domain" description="IclR-ED" evidence="5">
    <location>
        <begin position="68"/>
        <end position="244"/>
    </location>
</feature>
<evidence type="ECO:0000256" key="3">
    <source>
        <dbReference type="ARBA" id="ARBA00023163"/>
    </source>
</evidence>
<dbReference type="GO" id="GO:0003700">
    <property type="term" value="F:DNA-binding transcription factor activity"/>
    <property type="evidence" value="ECO:0007669"/>
    <property type="project" value="TreeGrafter"/>
</dbReference>
<dbReference type="InterPro" id="IPR014757">
    <property type="entry name" value="Tscrpt_reg_IclR_C"/>
</dbReference>
<dbReference type="GO" id="GO:0003677">
    <property type="term" value="F:DNA binding"/>
    <property type="evidence" value="ECO:0007669"/>
    <property type="project" value="UniProtKB-KW"/>
</dbReference>
<dbReference type="GO" id="GO:0045892">
    <property type="term" value="P:negative regulation of DNA-templated transcription"/>
    <property type="evidence" value="ECO:0007669"/>
    <property type="project" value="TreeGrafter"/>
</dbReference>
<dbReference type="InterPro" id="IPR029016">
    <property type="entry name" value="GAF-like_dom_sf"/>
</dbReference>
<dbReference type="Proteomes" id="UP000321058">
    <property type="component" value="Unassembled WGS sequence"/>
</dbReference>
<reference evidence="6 7" key="1">
    <citation type="submission" date="2019-07" db="EMBL/GenBank/DDBJ databases">
        <title>Whole genome shotgun sequence of Reyranella soli NBRC 108950.</title>
        <authorList>
            <person name="Hosoyama A."/>
            <person name="Uohara A."/>
            <person name="Ohji S."/>
            <person name="Ichikawa N."/>
        </authorList>
    </citation>
    <scope>NUCLEOTIDE SEQUENCE [LARGE SCALE GENOMIC DNA]</scope>
    <source>
        <strain evidence="6 7">NBRC 108950</strain>
    </source>
</reference>
<dbReference type="PROSITE" id="PS51078">
    <property type="entry name" value="ICLR_ED"/>
    <property type="match status" value="1"/>
</dbReference>
<organism evidence="6 7">
    <name type="scientific">Reyranella soli</name>
    <dbReference type="NCBI Taxonomy" id="1230389"/>
    <lineage>
        <taxon>Bacteria</taxon>
        <taxon>Pseudomonadati</taxon>
        <taxon>Pseudomonadota</taxon>
        <taxon>Alphaproteobacteria</taxon>
        <taxon>Hyphomicrobiales</taxon>
        <taxon>Reyranellaceae</taxon>
        <taxon>Reyranella</taxon>
    </lineage>
</organism>
<evidence type="ECO:0000256" key="1">
    <source>
        <dbReference type="ARBA" id="ARBA00023015"/>
    </source>
</evidence>
<dbReference type="OrthoDB" id="9807558at2"/>
<dbReference type="PROSITE" id="PS51077">
    <property type="entry name" value="HTH_ICLR"/>
    <property type="match status" value="1"/>
</dbReference>
<keyword evidence="1" id="KW-0805">Transcription regulation</keyword>
<keyword evidence="7" id="KW-1185">Reference proteome</keyword>
<feature type="domain" description="HTH iclR-type" evidence="4">
    <location>
        <begin position="6"/>
        <end position="67"/>
    </location>
</feature>
<comment type="caution">
    <text evidence="6">The sequence shown here is derived from an EMBL/GenBank/DDBJ whole genome shotgun (WGS) entry which is preliminary data.</text>
</comment>
<evidence type="ECO:0000259" key="4">
    <source>
        <dbReference type="PROSITE" id="PS51077"/>
    </source>
</evidence>
<dbReference type="PANTHER" id="PTHR30136:SF23">
    <property type="entry name" value="DNA-BINDING TRANSCRIPTIONAL ACTIVATOR MHPR"/>
    <property type="match status" value="1"/>
</dbReference>
<evidence type="ECO:0000256" key="2">
    <source>
        <dbReference type="ARBA" id="ARBA00023125"/>
    </source>
</evidence>
<dbReference type="SMART" id="SM00346">
    <property type="entry name" value="HTH_ICLR"/>
    <property type="match status" value="1"/>
</dbReference>
<dbReference type="SUPFAM" id="SSF55781">
    <property type="entry name" value="GAF domain-like"/>
    <property type="match status" value="1"/>
</dbReference>
<sequence>MPEPVIEPIRRAFAVLQALNRRRSTTLAVLAAETGLPGPTVVRLLHTLIALGYASRVSREAGYRLTDQVLSLAGGVRFIDHLVDAAIPHMSRFTREQGWPLYLATLSAGGMAIRHSTAPESPMSFEAAGYDRKSPVLVGALGRAWIAFCPDDERRRILRSLGVRQGPTLNAALERIRRDGFAFTQPLRPMRMHGMAVPILDKDRVAGCISMRFPRSAMSETEAGARYGRLLARMTAAIAADLTDRRDGASGSGSGL</sequence>
<dbReference type="InterPro" id="IPR036388">
    <property type="entry name" value="WH-like_DNA-bd_sf"/>
</dbReference>
<dbReference type="SUPFAM" id="SSF46785">
    <property type="entry name" value="Winged helix' DNA-binding domain"/>
    <property type="match status" value="1"/>
</dbReference>
<dbReference type="PANTHER" id="PTHR30136">
    <property type="entry name" value="HELIX-TURN-HELIX TRANSCRIPTIONAL REGULATOR, ICLR FAMILY"/>
    <property type="match status" value="1"/>
</dbReference>
<dbReference type="AlphaFoldDB" id="A0A512N5Z2"/>
<gene>
    <name evidence="6" type="ORF">RSO01_15830</name>
</gene>
<evidence type="ECO:0000259" key="5">
    <source>
        <dbReference type="PROSITE" id="PS51078"/>
    </source>
</evidence>
<dbReference type="RefSeq" id="WP_147147930.1">
    <property type="nucleotide sequence ID" value="NZ_BKAJ01000030.1"/>
</dbReference>
<dbReference type="InterPro" id="IPR005471">
    <property type="entry name" value="Tscrpt_reg_IclR_N"/>
</dbReference>
<dbReference type="Gene3D" id="3.30.450.40">
    <property type="match status" value="1"/>
</dbReference>
<keyword evidence="3" id="KW-0804">Transcription</keyword>
<dbReference type="Pfam" id="PF01614">
    <property type="entry name" value="IclR_C"/>
    <property type="match status" value="1"/>
</dbReference>